<dbReference type="SUPFAM" id="SSF56808">
    <property type="entry name" value="Ribosomal protein L1"/>
    <property type="match status" value="1"/>
</dbReference>
<comment type="caution">
    <text evidence="1">The sequence shown here is derived from an EMBL/GenBank/DDBJ whole genome shotgun (WGS) entry which is preliminary data.</text>
</comment>
<evidence type="ECO:0000313" key="1">
    <source>
        <dbReference type="EMBL" id="MCL7024119.1"/>
    </source>
</evidence>
<dbReference type="InterPro" id="IPR023674">
    <property type="entry name" value="Ribosomal_uL1-like"/>
</dbReference>
<reference evidence="1" key="1">
    <citation type="submission" date="2022-03" db="EMBL/GenBank/DDBJ databases">
        <title>A functionally conserved STORR gene fusion in Papaver species that diverged 16.8 million years ago.</title>
        <authorList>
            <person name="Catania T."/>
        </authorList>
    </citation>
    <scope>NUCLEOTIDE SEQUENCE</scope>
    <source>
        <strain evidence="1">S-191538</strain>
    </source>
</reference>
<keyword evidence="2" id="KW-1185">Reference proteome</keyword>
<proteinExistence type="predicted"/>
<sequence>MPLLRFVLMLKIKTAHTETIKLQIGFKNYDPQKEKRFSGSVRLPHSPFGDAQHVEEVKYTV</sequence>
<dbReference type="EMBL" id="JAJJMA010030738">
    <property type="protein sequence ID" value="MCL7024119.1"/>
    <property type="molecule type" value="Genomic_DNA"/>
</dbReference>
<dbReference type="AlphaFoldDB" id="A0AA41RTQ5"/>
<name>A0AA41RTQ5_PAPNU</name>
<protein>
    <submittedName>
        <fullName evidence="1">Uncharacterized protein</fullName>
    </submittedName>
</protein>
<accession>A0AA41RTQ5</accession>
<dbReference type="Gene3D" id="3.30.190.20">
    <property type="match status" value="1"/>
</dbReference>
<feature type="non-terminal residue" evidence="1">
    <location>
        <position position="61"/>
    </location>
</feature>
<gene>
    <name evidence="1" type="ORF">MKW94_016875</name>
</gene>
<evidence type="ECO:0000313" key="2">
    <source>
        <dbReference type="Proteomes" id="UP001177140"/>
    </source>
</evidence>
<organism evidence="1 2">
    <name type="scientific">Papaver nudicaule</name>
    <name type="common">Iceland poppy</name>
    <dbReference type="NCBI Taxonomy" id="74823"/>
    <lineage>
        <taxon>Eukaryota</taxon>
        <taxon>Viridiplantae</taxon>
        <taxon>Streptophyta</taxon>
        <taxon>Embryophyta</taxon>
        <taxon>Tracheophyta</taxon>
        <taxon>Spermatophyta</taxon>
        <taxon>Magnoliopsida</taxon>
        <taxon>Ranunculales</taxon>
        <taxon>Papaveraceae</taxon>
        <taxon>Papaveroideae</taxon>
        <taxon>Papaver</taxon>
    </lineage>
</organism>
<dbReference type="Proteomes" id="UP001177140">
    <property type="component" value="Unassembled WGS sequence"/>
</dbReference>